<evidence type="ECO:0000256" key="2">
    <source>
        <dbReference type="ARBA" id="ARBA00006285"/>
    </source>
</evidence>
<feature type="domain" description="Beta-hexosaminidase eukaryotic type N-terminal" evidence="11">
    <location>
        <begin position="38"/>
        <end position="141"/>
    </location>
</feature>
<dbReference type="PIRSF" id="PIRSF001093">
    <property type="entry name" value="B-hxosamndse_ab_euk"/>
    <property type="match status" value="1"/>
</dbReference>
<keyword evidence="4 7" id="KW-0378">Hydrolase</keyword>
<dbReference type="Pfam" id="PF00728">
    <property type="entry name" value="Glyco_hydro_20"/>
    <property type="match status" value="1"/>
</dbReference>
<gene>
    <name evidence="12" type="ORF">BGZ96_000609</name>
</gene>
<dbReference type="Proteomes" id="UP001194696">
    <property type="component" value="Unassembled WGS sequence"/>
</dbReference>
<evidence type="ECO:0000256" key="7">
    <source>
        <dbReference type="PIRNR" id="PIRNR001093"/>
    </source>
</evidence>
<proteinExistence type="inferred from homology"/>
<keyword evidence="6 7" id="KW-0326">Glycosidase</keyword>
<dbReference type="CDD" id="cd06562">
    <property type="entry name" value="GH20_HexA_HexB-like"/>
    <property type="match status" value="1"/>
</dbReference>
<accession>A0ABQ7K9S3</accession>
<dbReference type="Gene3D" id="3.30.379.10">
    <property type="entry name" value="Chitobiase/beta-hexosaminidase domain 2-like"/>
    <property type="match status" value="1"/>
</dbReference>
<evidence type="ECO:0000259" key="10">
    <source>
        <dbReference type="Pfam" id="PF00728"/>
    </source>
</evidence>
<evidence type="ECO:0000256" key="4">
    <source>
        <dbReference type="ARBA" id="ARBA00022801"/>
    </source>
</evidence>
<dbReference type="InterPro" id="IPR029018">
    <property type="entry name" value="Hex-like_dom2"/>
</dbReference>
<dbReference type="InterPro" id="IPR015883">
    <property type="entry name" value="Glyco_hydro_20_cat"/>
</dbReference>
<keyword evidence="3 9" id="KW-0732">Signal</keyword>
<dbReference type="InterPro" id="IPR025705">
    <property type="entry name" value="Beta_hexosaminidase_sua/sub"/>
</dbReference>
<feature type="chain" id="PRO_5046459780" description="Beta-hexosaminidase" evidence="9">
    <location>
        <begin position="37"/>
        <end position="674"/>
    </location>
</feature>
<dbReference type="Gene3D" id="3.20.20.80">
    <property type="entry name" value="Glycosidases"/>
    <property type="match status" value="1"/>
</dbReference>
<evidence type="ECO:0000256" key="6">
    <source>
        <dbReference type="ARBA" id="ARBA00023295"/>
    </source>
</evidence>
<dbReference type="Pfam" id="PF14845">
    <property type="entry name" value="Glycohydro_20b2"/>
    <property type="match status" value="1"/>
</dbReference>
<evidence type="ECO:0000313" key="12">
    <source>
        <dbReference type="EMBL" id="KAG0294700.1"/>
    </source>
</evidence>
<dbReference type="SUPFAM" id="SSF51445">
    <property type="entry name" value="(Trans)glycosidases"/>
    <property type="match status" value="1"/>
</dbReference>
<reference evidence="12 13" key="1">
    <citation type="journal article" date="2020" name="Fungal Divers.">
        <title>Resolving the Mortierellaceae phylogeny through synthesis of multi-gene phylogenetics and phylogenomics.</title>
        <authorList>
            <person name="Vandepol N."/>
            <person name="Liber J."/>
            <person name="Desiro A."/>
            <person name="Na H."/>
            <person name="Kennedy M."/>
            <person name="Barry K."/>
            <person name="Grigoriev I.V."/>
            <person name="Miller A.N."/>
            <person name="O'Donnell K."/>
            <person name="Stajich J.E."/>
            <person name="Bonito G."/>
        </authorList>
    </citation>
    <scope>NUCLEOTIDE SEQUENCE [LARGE SCALE GENOMIC DNA]</scope>
    <source>
        <strain evidence="12 13">AD045</strain>
    </source>
</reference>
<dbReference type="InterPro" id="IPR017853">
    <property type="entry name" value="GH"/>
</dbReference>
<feature type="domain" description="Glycoside hydrolase family 20 catalytic" evidence="10">
    <location>
        <begin position="214"/>
        <end position="602"/>
    </location>
</feature>
<evidence type="ECO:0000313" key="13">
    <source>
        <dbReference type="Proteomes" id="UP001194696"/>
    </source>
</evidence>
<dbReference type="InterPro" id="IPR029019">
    <property type="entry name" value="HEX_eukaryotic_N"/>
</dbReference>
<evidence type="ECO:0000256" key="9">
    <source>
        <dbReference type="SAM" id="SignalP"/>
    </source>
</evidence>
<dbReference type="SUPFAM" id="SSF55545">
    <property type="entry name" value="beta-N-acetylhexosaminidase-like domain"/>
    <property type="match status" value="1"/>
</dbReference>
<evidence type="ECO:0000256" key="1">
    <source>
        <dbReference type="ARBA" id="ARBA00001231"/>
    </source>
</evidence>
<feature type="signal peptide" evidence="9">
    <location>
        <begin position="1"/>
        <end position="36"/>
    </location>
</feature>
<evidence type="ECO:0000256" key="5">
    <source>
        <dbReference type="ARBA" id="ARBA00023180"/>
    </source>
</evidence>
<name>A0ABQ7K9S3_9FUNG</name>
<dbReference type="PANTHER" id="PTHR22600">
    <property type="entry name" value="BETA-HEXOSAMINIDASE"/>
    <property type="match status" value="1"/>
</dbReference>
<evidence type="ECO:0000256" key="8">
    <source>
        <dbReference type="SAM" id="MobiDB-lite"/>
    </source>
</evidence>
<dbReference type="EC" id="3.2.1.52" evidence="7"/>
<evidence type="ECO:0000259" key="11">
    <source>
        <dbReference type="Pfam" id="PF14845"/>
    </source>
</evidence>
<dbReference type="PANTHER" id="PTHR22600:SF26">
    <property type="entry name" value="BETA-N-ACETYLHEXOSAMINIDASE"/>
    <property type="match status" value="1"/>
</dbReference>
<keyword evidence="13" id="KW-1185">Reference proteome</keyword>
<comment type="similarity">
    <text evidence="2 7">Belongs to the glycosyl hydrolase 20 family.</text>
</comment>
<feature type="region of interest" description="Disordered" evidence="8">
    <location>
        <begin position="270"/>
        <end position="290"/>
    </location>
</feature>
<keyword evidence="5" id="KW-0325">Glycoprotein</keyword>
<sequence>MIHAFYSISAAVALVSNVFLLSLLISPDPHPAGVQAAIWPKPAYACQGHRTVQVSSKFNFELAQDAHPRLVEGAARFRNRIFNSDFVSPVPLGAEDIEAEDRSQVGMLMLESLAVDVEDRTGNAALGLGIDESYRLAIAYDEDLNTEFELDAKLCKQIAKEPFGPGFKGILKAKTIYGALHGLETFAQLVTNNPHDGTKEIAQTPLLIHDRPLFPHRGVLLDTSRNFLSMMSLYRTIDAMAMNKFNVFHWHIVDSPSFPIVLDDQLAGEADEHAGDASGGETENVEGTGDNEEYVYKERKHTKLSAAQPNLPLSQLAAKGAFSDKMVYTKKEITDFVDYAMDRGIRVIPEVDMPGHAWSWSQAFPEITTCLDGFPSYSRFSAEPPSGQLNPVHSKTYQVIQGVYDQVLPLFKDKFAHGGADEVNFNCWNATASVTKMMERKHIPRNKEGFDKILNGFTERQHEMLRQAGKRPIVWEEPLLAHNLATIKENKDIVIQVWTSAENIKKTVRQGYDVITGSADYWYMDCGFGDWLGNWTMGKSWCGYSSWQKAYSFNPLQGLNSKESKKVLGGEALLWGEQVDNTNLDSKLWPRASAVAEVLWSGNSDDSSTGLWDGRKQNKNTLRIIEALDRINEHRFRMEAENILAEPLQPLWCVKNPGHCNWPILDTRPEDLAK</sequence>
<evidence type="ECO:0000256" key="3">
    <source>
        <dbReference type="ARBA" id="ARBA00022729"/>
    </source>
</evidence>
<organism evidence="12 13">
    <name type="scientific">Linnemannia gamsii</name>
    <dbReference type="NCBI Taxonomy" id="64522"/>
    <lineage>
        <taxon>Eukaryota</taxon>
        <taxon>Fungi</taxon>
        <taxon>Fungi incertae sedis</taxon>
        <taxon>Mucoromycota</taxon>
        <taxon>Mortierellomycotina</taxon>
        <taxon>Mortierellomycetes</taxon>
        <taxon>Mortierellales</taxon>
        <taxon>Mortierellaceae</taxon>
        <taxon>Linnemannia</taxon>
    </lineage>
</organism>
<comment type="catalytic activity">
    <reaction evidence="1 7">
        <text>Hydrolysis of terminal non-reducing N-acetyl-D-hexosamine residues in N-acetyl-beta-D-hexosaminides.</text>
        <dbReference type="EC" id="3.2.1.52"/>
    </reaction>
</comment>
<comment type="caution">
    <text evidence="12">The sequence shown here is derived from an EMBL/GenBank/DDBJ whole genome shotgun (WGS) entry which is preliminary data.</text>
</comment>
<dbReference type="PRINTS" id="PR00738">
    <property type="entry name" value="GLHYDRLASE20"/>
</dbReference>
<dbReference type="EMBL" id="JAAAIM010000109">
    <property type="protein sequence ID" value="KAG0294700.1"/>
    <property type="molecule type" value="Genomic_DNA"/>
</dbReference>
<protein>
    <recommendedName>
        <fullName evidence="7">Beta-hexosaminidase</fullName>
        <ecNumber evidence="7">3.2.1.52</ecNumber>
    </recommendedName>
</protein>